<protein>
    <submittedName>
        <fullName evidence="8">Uncharacterized protein</fullName>
    </submittedName>
</protein>
<evidence type="ECO:0000313" key="9">
    <source>
        <dbReference type="Proteomes" id="UP001175271"/>
    </source>
</evidence>
<accession>A0AA39H690</accession>
<feature type="transmembrane region" description="Helical" evidence="7">
    <location>
        <begin position="751"/>
        <end position="771"/>
    </location>
</feature>
<feature type="transmembrane region" description="Helical" evidence="7">
    <location>
        <begin position="509"/>
        <end position="530"/>
    </location>
</feature>
<dbReference type="SUPFAM" id="SSF103473">
    <property type="entry name" value="MFS general substrate transporter"/>
    <property type="match status" value="2"/>
</dbReference>
<dbReference type="Pfam" id="PF05978">
    <property type="entry name" value="UNC-93"/>
    <property type="match status" value="2"/>
</dbReference>
<feature type="transmembrane region" description="Helical" evidence="7">
    <location>
        <begin position="629"/>
        <end position="652"/>
    </location>
</feature>
<dbReference type="Gene3D" id="1.20.1250.20">
    <property type="entry name" value="MFS general substrate transporter like domains"/>
    <property type="match status" value="4"/>
</dbReference>
<feature type="transmembrane region" description="Helical" evidence="7">
    <location>
        <begin position="681"/>
        <end position="699"/>
    </location>
</feature>
<dbReference type="InterPro" id="IPR010291">
    <property type="entry name" value="Ion_channel_UNC-93"/>
</dbReference>
<keyword evidence="5 7" id="KW-0472">Membrane</keyword>
<evidence type="ECO:0000256" key="1">
    <source>
        <dbReference type="ARBA" id="ARBA00004141"/>
    </source>
</evidence>
<feature type="transmembrane region" description="Helical" evidence="7">
    <location>
        <begin position="12"/>
        <end position="33"/>
    </location>
</feature>
<feature type="transmembrane region" description="Helical" evidence="7">
    <location>
        <begin position="108"/>
        <end position="131"/>
    </location>
</feature>
<feature type="transmembrane region" description="Helical" evidence="7">
    <location>
        <begin position="376"/>
        <end position="396"/>
    </location>
</feature>
<dbReference type="GO" id="GO:0005762">
    <property type="term" value="C:mitochondrial large ribosomal subunit"/>
    <property type="evidence" value="ECO:0007669"/>
    <property type="project" value="InterPro"/>
</dbReference>
<comment type="caution">
    <text evidence="8">The sequence shown here is derived from an EMBL/GenBank/DDBJ whole genome shotgun (WGS) entry which is preliminary data.</text>
</comment>
<dbReference type="PANTHER" id="PTHR23294:SF18">
    <property type="entry name" value="UNC93-LIKE PROTEIN MFSD11"/>
    <property type="match status" value="1"/>
</dbReference>
<evidence type="ECO:0000256" key="3">
    <source>
        <dbReference type="ARBA" id="ARBA00022692"/>
    </source>
</evidence>
<feature type="transmembrane region" description="Helical" evidence="7">
    <location>
        <begin position="402"/>
        <end position="420"/>
    </location>
</feature>
<evidence type="ECO:0000256" key="4">
    <source>
        <dbReference type="ARBA" id="ARBA00022989"/>
    </source>
</evidence>
<dbReference type="GO" id="GO:0016020">
    <property type="term" value="C:membrane"/>
    <property type="evidence" value="ECO:0007669"/>
    <property type="project" value="UniProtKB-SubCell"/>
</dbReference>
<feature type="transmembrane region" description="Helical" evidence="7">
    <location>
        <begin position="464"/>
        <end position="481"/>
    </location>
</feature>
<feature type="transmembrane region" description="Helical" evidence="7">
    <location>
        <begin position="53"/>
        <end position="76"/>
    </location>
</feature>
<sequence>MPETWRTNEILLSFNVGIGFTLTFLGFDMKNFIEEGIIHSIAEQFPGRLDPHAGYYGLGISYASFTLATLISPVVVQYMGSRMSLFLSSCIFTAYMAGFIVLNTWVYYAISIAMGIACGVIWTAQGVYISQFTSKKNAVRNSGIVWSVNCLSFVFGAIMLFAFFSITDNLVLTETVVTYVFGGFIASCILGNIAFLLLPTQTPQHGKDLSVASCLSKNFHVMTDRRMQILTIPFIYLGVYTSHVLGIFPTCMLFSEKLRSTVGNQLTAYYGLVIGIGEILAGFAISFYSKKTKGEKLIPLVIIAVPMHVLSYVLTYLCFHKNSKFEITDEPAYFDTTLWVSLVIAFLIALGDICWNTVRGAYLTTYFTNDQSQVFAMSKFFQSIGSCATYLVGKYIDLHDQLIINIVLTFLSAGAYYVVIKEDERKREAEREAEEREQKQNQAASTGVVCRLRFLEVMWRENELVLSYVLGTAFTLMLLGFDMKNFIEEGLIHSIAEQFPGRMDPHAGYIGLGINYAFFTVATLFSPAIVGYLGSRLSLFFCSIVLVGYMVGFMVLNTWIYYAISAFMGVACGVMWTAQGVYMSQYTTRENVLRNSGIFWAITCVSFLIGGIMLFVLFSFTDNSIFTESVVRCIFGLFVITGSLGSLGFLVLPTQRKPYSKEFSIISCINKNFEIMGDRRMQLVTITFLYLGVQTSYFLGIYPTCMLFTEQLRSSVGNQIIGCYGVVIGVGEILVGFVITFYCQKTNGGRLFPIVIAGLITHMLAYGLTYLSFHKNSKFEVISDPAHVPTSLWLSMIIAFLLAAGDNCWNTVRGAYLTHTFTQHKGQVFAMSKFFQSIASCVTYLVGKYIDLHGQLLLNTVLAILASASLYLLIKDEEGEQKKAAKLARSANPKVLAMNGASRRLLTWMPLIGKNLTETRGNAYRASIGKISRAQYLKRYQATIMRPDGSTVVARFAEPRHLVQLPVDLQSLSEDERRQRLAARKPKSRKIVEEVIDDNFDLDEYSTLWDKKA</sequence>
<organism evidence="8 9">
    <name type="scientific">Steinernema hermaphroditum</name>
    <dbReference type="NCBI Taxonomy" id="289476"/>
    <lineage>
        <taxon>Eukaryota</taxon>
        <taxon>Metazoa</taxon>
        <taxon>Ecdysozoa</taxon>
        <taxon>Nematoda</taxon>
        <taxon>Chromadorea</taxon>
        <taxon>Rhabditida</taxon>
        <taxon>Tylenchina</taxon>
        <taxon>Panagrolaimomorpha</taxon>
        <taxon>Strongyloidoidea</taxon>
        <taxon>Steinernematidae</taxon>
        <taxon>Steinernema</taxon>
    </lineage>
</organism>
<proteinExistence type="inferred from homology"/>
<feature type="transmembrane region" description="Helical" evidence="7">
    <location>
        <begin position="234"/>
        <end position="255"/>
    </location>
</feature>
<feature type="transmembrane region" description="Helical" evidence="7">
    <location>
        <begin position="830"/>
        <end position="850"/>
    </location>
</feature>
<feature type="transmembrane region" description="Helical" evidence="7">
    <location>
        <begin position="856"/>
        <end position="874"/>
    </location>
</feature>
<dbReference type="PANTHER" id="PTHR23294">
    <property type="entry name" value="ET TRANSLATION PRODUCT-RELATED"/>
    <property type="match status" value="1"/>
</dbReference>
<evidence type="ECO:0000256" key="6">
    <source>
        <dbReference type="SAM" id="Coils"/>
    </source>
</evidence>
<dbReference type="InterPro" id="IPR044884">
    <property type="entry name" value="Ribosomal_mL55_sf"/>
</dbReference>
<dbReference type="InterPro" id="IPR018615">
    <property type="entry name" value="Ribosomal_mL55"/>
</dbReference>
<evidence type="ECO:0000256" key="7">
    <source>
        <dbReference type="SAM" id="Phobius"/>
    </source>
</evidence>
<keyword evidence="4 7" id="KW-1133">Transmembrane helix</keyword>
<dbReference type="Proteomes" id="UP001175271">
    <property type="component" value="Unassembled WGS sequence"/>
</dbReference>
<feature type="transmembrane region" description="Helical" evidence="7">
    <location>
        <begin position="267"/>
        <end position="285"/>
    </location>
</feature>
<evidence type="ECO:0000256" key="2">
    <source>
        <dbReference type="ARBA" id="ARBA00009172"/>
    </source>
</evidence>
<dbReference type="InterPro" id="IPR051617">
    <property type="entry name" value="UNC-93-like_regulator"/>
</dbReference>
<feature type="transmembrane region" description="Helical" evidence="7">
    <location>
        <begin position="598"/>
        <end position="617"/>
    </location>
</feature>
<feature type="transmembrane region" description="Helical" evidence="7">
    <location>
        <begin position="719"/>
        <end position="739"/>
    </location>
</feature>
<feature type="transmembrane region" description="Helical" evidence="7">
    <location>
        <begin position="559"/>
        <end position="578"/>
    </location>
</feature>
<dbReference type="InterPro" id="IPR036259">
    <property type="entry name" value="MFS_trans_sf"/>
</dbReference>
<keyword evidence="9" id="KW-1185">Reference proteome</keyword>
<feature type="transmembrane region" description="Helical" evidence="7">
    <location>
        <begin position="791"/>
        <end position="809"/>
    </location>
</feature>
<keyword evidence="6" id="KW-0175">Coiled coil</keyword>
<evidence type="ECO:0000256" key="5">
    <source>
        <dbReference type="ARBA" id="ARBA00023136"/>
    </source>
</evidence>
<dbReference type="Gene3D" id="6.20.130.20">
    <property type="entry name" value="Mitochondrial ribosomal protein L55"/>
    <property type="match status" value="1"/>
</dbReference>
<reference evidence="8" key="1">
    <citation type="submission" date="2023-06" db="EMBL/GenBank/DDBJ databases">
        <title>Genomic analysis of the entomopathogenic nematode Steinernema hermaphroditum.</title>
        <authorList>
            <person name="Schwarz E.M."/>
            <person name="Heppert J.K."/>
            <person name="Baniya A."/>
            <person name="Schwartz H.T."/>
            <person name="Tan C.-H."/>
            <person name="Antoshechkin I."/>
            <person name="Sternberg P.W."/>
            <person name="Goodrich-Blair H."/>
            <person name="Dillman A.R."/>
        </authorList>
    </citation>
    <scope>NUCLEOTIDE SEQUENCE</scope>
    <source>
        <strain evidence="8">PS9179</strain>
        <tissue evidence="8">Whole animal</tissue>
    </source>
</reference>
<feature type="transmembrane region" description="Helical" evidence="7">
    <location>
        <begin position="176"/>
        <end position="198"/>
    </location>
</feature>
<dbReference type="Pfam" id="PF09776">
    <property type="entry name" value="Mitoc_L55"/>
    <property type="match status" value="1"/>
</dbReference>
<evidence type="ECO:0000313" key="8">
    <source>
        <dbReference type="EMBL" id="KAK0398607.1"/>
    </source>
</evidence>
<gene>
    <name evidence="8" type="ORF">QR680_002669</name>
</gene>
<name>A0AA39H690_9BILA</name>
<feature type="transmembrane region" description="Helical" evidence="7">
    <location>
        <begin position="143"/>
        <end position="164"/>
    </location>
</feature>
<dbReference type="AlphaFoldDB" id="A0AA39H690"/>
<feature type="transmembrane region" description="Helical" evidence="7">
    <location>
        <begin position="297"/>
        <end position="317"/>
    </location>
</feature>
<dbReference type="EMBL" id="JAUCMV010000005">
    <property type="protein sequence ID" value="KAK0398607.1"/>
    <property type="molecule type" value="Genomic_DNA"/>
</dbReference>
<dbReference type="GO" id="GO:0003735">
    <property type="term" value="F:structural constituent of ribosome"/>
    <property type="evidence" value="ECO:0007669"/>
    <property type="project" value="InterPro"/>
</dbReference>
<comment type="subcellular location">
    <subcellularLocation>
        <location evidence="1">Membrane</location>
        <topology evidence="1">Multi-pass membrane protein</topology>
    </subcellularLocation>
</comment>
<keyword evidence="3 7" id="KW-0812">Transmembrane</keyword>
<feature type="transmembrane region" description="Helical" evidence="7">
    <location>
        <begin position="337"/>
        <end position="355"/>
    </location>
</feature>
<feature type="transmembrane region" description="Helical" evidence="7">
    <location>
        <begin position="83"/>
        <end position="102"/>
    </location>
</feature>
<feature type="transmembrane region" description="Helical" evidence="7">
    <location>
        <begin position="537"/>
        <end position="553"/>
    </location>
</feature>
<feature type="coiled-coil region" evidence="6">
    <location>
        <begin position="419"/>
        <end position="446"/>
    </location>
</feature>
<comment type="similarity">
    <text evidence="2">Belongs to the unc-93 family.</text>
</comment>